<dbReference type="NCBIfam" id="TIGR00377">
    <property type="entry name" value="ant_ant_sig"/>
    <property type="match status" value="1"/>
</dbReference>
<name>A0A8J3J6N3_9ACTN</name>
<evidence type="ECO:0000256" key="2">
    <source>
        <dbReference type="RuleBase" id="RU003749"/>
    </source>
</evidence>
<dbReference type="CDD" id="cd07043">
    <property type="entry name" value="STAS_anti-anti-sigma_factors"/>
    <property type="match status" value="1"/>
</dbReference>
<feature type="domain" description="STAS" evidence="3">
    <location>
        <begin position="12"/>
        <end position="116"/>
    </location>
</feature>
<dbReference type="PROSITE" id="PS50801">
    <property type="entry name" value="STAS"/>
    <property type="match status" value="1"/>
</dbReference>
<dbReference type="InterPro" id="IPR003658">
    <property type="entry name" value="Anti-sigma_ant"/>
</dbReference>
<dbReference type="GO" id="GO:0043856">
    <property type="term" value="F:anti-sigma factor antagonist activity"/>
    <property type="evidence" value="ECO:0007669"/>
    <property type="project" value="InterPro"/>
</dbReference>
<evidence type="ECO:0000256" key="1">
    <source>
        <dbReference type="ARBA" id="ARBA00009013"/>
    </source>
</evidence>
<dbReference type="Pfam" id="PF01740">
    <property type="entry name" value="STAS"/>
    <property type="match status" value="1"/>
</dbReference>
<evidence type="ECO:0000313" key="5">
    <source>
        <dbReference type="Proteomes" id="UP000612808"/>
    </source>
</evidence>
<gene>
    <name evidence="4" type="ORF">Aru02nite_38360</name>
</gene>
<sequence length="116" mass="12114">MTSTYSGDGAGLTFRTGDLPDGLRLAVGGEIDFQSAHVLRARAAGPAADPALARLVLDLTDVTFCDSSGLGALIALHKTRAAAGGRLELAHVPAPLRHLLRITNLDEVFTLIDEPV</sequence>
<evidence type="ECO:0000313" key="4">
    <source>
        <dbReference type="EMBL" id="GID12947.1"/>
    </source>
</evidence>
<evidence type="ECO:0000259" key="3">
    <source>
        <dbReference type="PROSITE" id="PS50801"/>
    </source>
</evidence>
<dbReference type="EMBL" id="BOMB01000021">
    <property type="protein sequence ID" value="GID12947.1"/>
    <property type="molecule type" value="Genomic_DNA"/>
</dbReference>
<protein>
    <recommendedName>
        <fullName evidence="2">Anti-sigma factor antagonist</fullName>
    </recommendedName>
</protein>
<dbReference type="Proteomes" id="UP000612808">
    <property type="component" value="Unassembled WGS sequence"/>
</dbReference>
<reference evidence="4" key="1">
    <citation type="submission" date="2021-01" db="EMBL/GenBank/DDBJ databases">
        <title>Whole genome shotgun sequence of Actinocatenispora rupis NBRC 107355.</title>
        <authorList>
            <person name="Komaki H."/>
            <person name="Tamura T."/>
        </authorList>
    </citation>
    <scope>NUCLEOTIDE SEQUENCE</scope>
    <source>
        <strain evidence="4">NBRC 107355</strain>
    </source>
</reference>
<dbReference type="AlphaFoldDB" id="A0A8J3J6N3"/>
<dbReference type="SUPFAM" id="SSF52091">
    <property type="entry name" value="SpoIIaa-like"/>
    <property type="match status" value="1"/>
</dbReference>
<accession>A0A8J3J6N3</accession>
<comment type="similarity">
    <text evidence="1 2">Belongs to the anti-sigma-factor antagonist family.</text>
</comment>
<keyword evidence="5" id="KW-1185">Reference proteome</keyword>
<dbReference type="RefSeq" id="WP_203659462.1">
    <property type="nucleotide sequence ID" value="NZ_BAAAZM010000008.1"/>
</dbReference>
<dbReference type="Gene3D" id="3.30.750.24">
    <property type="entry name" value="STAS domain"/>
    <property type="match status" value="1"/>
</dbReference>
<dbReference type="InterPro" id="IPR036513">
    <property type="entry name" value="STAS_dom_sf"/>
</dbReference>
<organism evidence="4 5">
    <name type="scientific">Actinocatenispora rupis</name>
    <dbReference type="NCBI Taxonomy" id="519421"/>
    <lineage>
        <taxon>Bacteria</taxon>
        <taxon>Bacillati</taxon>
        <taxon>Actinomycetota</taxon>
        <taxon>Actinomycetes</taxon>
        <taxon>Micromonosporales</taxon>
        <taxon>Micromonosporaceae</taxon>
        <taxon>Actinocatenispora</taxon>
    </lineage>
</organism>
<comment type="caution">
    <text evidence="4">The sequence shown here is derived from an EMBL/GenBank/DDBJ whole genome shotgun (WGS) entry which is preliminary data.</text>
</comment>
<proteinExistence type="inferred from homology"/>
<dbReference type="InterPro" id="IPR002645">
    <property type="entry name" value="STAS_dom"/>
</dbReference>
<dbReference type="PANTHER" id="PTHR33495">
    <property type="entry name" value="ANTI-SIGMA FACTOR ANTAGONIST TM_1081-RELATED-RELATED"/>
    <property type="match status" value="1"/>
</dbReference>